<protein>
    <submittedName>
        <fullName evidence="2">Uncharacterized protein</fullName>
    </submittedName>
</protein>
<keyword evidence="1" id="KW-0472">Membrane</keyword>
<organism evidence="2 3">
    <name type="scientific">Methanimicrococcus hacksteinii</name>
    <dbReference type="NCBI Taxonomy" id="3028293"/>
    <lineage>
        <taxon>Archaea</taxon>
        <taxon>Methanobacteriati</taxon>
        <taxon>Methanobacteriota</taxon>
        <taxon>Stenosarchaea group</taxon>
        <taxon>Methanomicrobia</taxon>
        <taxon>Methanosarcinales</taxon>
        <taxon>Methanosarcinaceae</taxon>
        <taxon>Methanimicrococcus</taxon>
    </lineage>
</organism>
<evidence type="ECO:0000313" key="3">
    <source>
        <dbReference type="Proteomes" id="UP001272052"/>
    </source>
</evidence>
<reference evidence="2 3" key="1">
    <citation type="submission" date="2023-06" db="EMBL/GenBank/DDBJ databases">
        <title>Genome sequence of Methanimicrococcus sp. At1.</title>
        <authorList>
            <person name="Protasov E."/>
            <person name="Platt K."/>
            <person name="Poehlein A."/>
            <person name="Daniel R."/>
            <person name="Brune A."/>
        </authorList>
    </citation>
    <scope>NUCLEOTIDE SEQUENCE [LARGE SCALE GENOMIC DNA]</scope>
    <source>
        <strain evidence="2 3">At1</strain>
    </source>
</reference>
<feature type="transmembrane region" description="Helical" evidence="1">
    <location>
        <begin position="81"/>
        <end position="99"/>
    </location>
</feature>
<feature type="transmembrane region" description="Helical" evidence="1">
    <location>
        <begin position="38"/>
        <end position="61"/>
    </location>
</feature>
<evidence type="ECO:0000313" key="2">
    <source>
        <dbReference type="EMBL" id="MDV0444655.1"/>
    </source>
</evidence>
<dbReference type="Proteomes" id="UP001272052">
    <property type="component" value="Unassembled WGS sequence"/>
</dbReference>
<evidence type="ECO:0000256" key="1">
    <source>
        <dbReference type="SAM" id="Phobius"/>
    </source>
</evidence>
<proteinExistence type="predicted"/>
<feature type="transmembrane region" description="Helical" evidence="1">
    <location>
        <begin position="6"/>
        <end position="23"/>
    </location>
</feature>
<keyword evidence="1" id="KW-0812">Transmembrane</keyword>
<keyword evidence="1" id="KW-1133">Transmembrane helix</keyword>
<name>A0ABU3VP20_9EURY</name>
<sequence length="332" mass="38381">MLLDRYELLFLIIPILPGIYLALQKNFIFSWNPKTDSFFLRLFFTTPGLWILNVILSAFIVNSFPNFFPEFSESVSQIFGVWSSLLFPMVIDTFFIFFIRKYILTEDLPYFLSKLVSSELYLYIPNGADAGISATYEITNKKRKSTELPISMATTNLVINLAQTGNKDIILSIFGEIIITEKVLNLFQKNNIGGFYARPVRTVFEEVTESFFDGVIAKKIDVDSSLIQQRYQIICSSFLPPTVPPTKIKISRFPLKITIPDFKLYYPRDILLNVKDINQTSESFGSQYGSPYFVQRYWIVSSKMRDLLIQEFQENQFHFTPIRFIGDENSSA</sequence>
<accession>A0ABU3VP20</accession>
<keyword evidence="3" id="KW-1185">Reference proteome</keyword>
<comment type="caution">
    <text evidence="2">The sequence shown here is derived from an EMBL/GenBank/DDBJ whole genome shotgun (WGS) entry which is preliminary data.</text>
</comment>
<dbReference type="EMBL" id="JAWDKC010000006">
    <property type="protein sequence ID" value="MDV0444655.1"/>
    <property type="molecule type" value="Genomic_DNA"/>
</dbReference>
<dbReference type="RefSeq" id="WP_318785049.1">
    <property type="nucleotide sequence ID" value="NZ_JAWDKC010000006.1"/>
</dbReference>
<gene>
    <name evidence="2" type="ORF">MmiAt1_01870</name>
</gene>